<dbReference type="KEGG" id="dho:Dia5BBH33_04590"/>
<evidence type="ECO:0000256" key="6">
    <source>
        <dbReference type="NCBIfam" id="TIGR01928"/>
    </source>
</evidence>
<dbReference type="AlphaFoldDB" id="A0A8D4UTP8"/>
<evidence type="ECO:0000256" key="5">
    <source>
        <dbReference type="ARBA" id="ARBA00029491"/>
    </source>
</evidence>
<dbReference type="InterPro" id="IPR013342">
    <property type="entry name" value="Mandelate_racemase_C"/>
</dbReference>
<dbReference type="GO" id="GO:0009234">
    <property type="term" value="P:menaquinone biosynthetic process"/>
    <property type="evidence" value="ECO:0007669"/>
    <property type="project" value="UniProtKB-UniRule"/>
</dbReference>
<dbReference type="GO" id="GO:0046872">
    <property type="term" value="F:metal ion binding"/>
    <property type="evidence" value="ECO:0007669"/>
    <property type="project" value="UniProtKB-KW"/>
</dbReference>
<evidence type="ECO:0000259" key="7">
    <source>
        <dbReference type="SMART" id="SM00922"/>
    </source>
</evidence>
<evidence type="ECO:0000313" key="8">
    <source>
        <dbReference type="EMBL" id="BBK24524.1"/>
    </source>
</evidence>
<dbReference type="Gene3D" id="3.30.390.10">
    <property type="entry name" value="Enolase-like, N-terminal domain"/>
    <property type="match status" value="1"/>
</dbReference>
<dbReference type="GO" id="GO:0016854">
    <property type="term" value="F:racemase and epimerase activity"/>
    <property type="evidence" value="ECO:0007669"/>
    <property type="project" value="UniProtKB-ARBA"/>
</dbReference>
<dbReference type="Proteomes" id="UP000320585">
    <property type="component" value="Chromosome"/>
</dbReference>
<dbReference type="SFLD" id="SFLDF00009">
    <property type="entry name" value="o-succinylbenzoate_synthase"/>
    <property type="match status" value="1"/>
</dbReference>
<keyword evidence="9" id="KW-1185">Reference proteome</keyword>
<keyword evidence="2" id="KW-0479">Metal-binding</keyword>
<dbReference type="GO" id="GO:0043748">
    <property type="term" value="F:O-succinylbenzoate synthase activity"/>
    <property type="evidence" value="ECO:0007669"/>
    <property type="project" value="UniProtKB-EC"/>
</dbReference>
<dbReference type="SUPFAM" id="SSF54826">
    <property type="entry name" value="Enolase N-terminal domain-like"/>
    <property type="match status" value="1"/>
</dbReference>
<gene>
    <name evidence="8" type="primary">menC_2</name>
    <name evidence="8" type="ORF">Dia5BBH33_04590</name>
</gene>
<proteinExistence type="predicted"/>
<dbReference type="RefSeq" id="WP_108849967.1">
    <property type="nucleotide sequence ID" value="NZ_AP019697.1"/>
</dbReference>
<dbReference type="PANTHER" id="PTHR48073">
    <property type="entry name" value="O-SUCCINYLBENZOATE SYNTHASE-RELATED"/>
    <property type="match status" value="1"/>
</dbReference>
<keyword evidence="3" id="KW-0460">Magnesium</keyword>
<evidence type="ECO:0000256" key="1">
    <source>
        <dbReference type="ARBA" id="ARBA00001968"/>
    </source>
</evidence>
<feature type="domain" description="Mandelate racemase/muconate lactonizing enzyme C-terminal" evidence="7">
    <location>
        <begin position="142"/>
        <end position="234"/>
    </location>
</feature>
<dbReference type="SUPFAM" id="SSF51604">
    <property type="entry name" value="Enolase C-terminal domain-like"/>
    <property type="match status" value="1"/>
</dbReference>
<sequence>MRIDRVDIIRVLNPFKHPFQTSFTKFENRDALLVKVYSEGLVGWGECKAFYGPFYNPEDNGTVLHILSDIIIPGILHTEVESPEAFMKQFDYIKGNRLAKAAVENALWELMVQRTGKSLKTLLGGTQKEIKVGVSLGIEKDINVLFKEIEHYLELGYHRTKIKIHPGRDIEVVKAIRKEFGDITLTVDANSAYTLKDIDLFRAMDEYHLQYIEQPLGEEDIVDHATLQKAIETPVCLDESIVSYEAAEVAIRLGSCKVINIKSSRCGGVYEGKRIHDLCVAHHIPVWCGGMTELGIGRAQNVSFASLPGFTELAHDVAAASRYFDEDVTNPMVDITDRCTIIVPDEENGIHYDVDEKQIDKMEAGHWIFK</sequence>
<dbReference type="PANTHER" id="PTHR48073:SF5">
    <property type="entry name" value="O-SUCCINYLBENZOATE SYNTHASE"/>
    <property type="match status" value="1"/>
</dbReference>
<dbReference type="SFLD" id="SFLDG00180">
    <property type="entry name" value="muconate_cycloisomerase"/>
    <property type="match status" value="1"/>
</dbReference>
<dbReference type="UniPathway" id="UPA01057">
    <property type="reaction ID" value="UER00165"/>
</dbReference>
<dbReference type="InterPro" id="IPR029065">
    <property type="entry name" value="Enolase_C-like"/>
</dbReference>
<dbReference type="InterPro" id="IPR029017">
    <property type="entry name" value="Enolase-like_N"/>
</dbReference>
<protein>
    <recommendedName>
        <fullName evidence="5 6">o-succinylbenzoate synthase</fullName>
        <ecNumber evidence="5 6">4.2.1.113</ecNumber>
    </recommendedName>
</protein>
<dbReference type="EC" id="4.2.1.113" evidence="5 6"/>
<evidence type="ECO:0000256" key="2">
    <source>
        <dbReference type="ARBA" id="ARBA00022723"/>
    </source>
</evidence>
<dbReference type="Gene3D" id="3.20.20.120">
    <property type="entry name" value="Enolase-like C-terminal domain"/>
    <property type="match status" value="1"/>
</dbReference>
<dbReference type="UniPathway" id="UPA00079"/>
<name>A0A8D4UTP8_9FIRM</name>
<accession>A0A8D4UTP8</accession>
<reference evidence="9" key="1">
    <citation type="submission" date="2019-05" db="EMBL/GenBank/DDBJ databases">
        <title>Complete genome sequencing of Dialister sp. strain 5BBH33.</title>
        <authorList>
            <person name="Sakamoto M."/>
            <person name="Murakami T."/>
            <person name="Mori H."/>
        </authorList>
    </citation>
    <scope>NUCLEOTIDE SEQUENCE [LARGE SCALE GENOMIC DNA]</scope>
    <source>
        <strain evidence="9">5BBH33</strain>
    </source>
</reference>
<evidence type="ECO:0000256" key="4">
    <source>
        <dbReference type="ARBA" id="ARBA00023239"/>
    </source>
</evidence>
<keyword evidence="4" id="KW-0456">Lyase</keyword>
<dbReference type="EMBL" id="AP019697">
    <property type="protein sequence ID" value="BBK24524.1"/>
    <property type="molecule type" value="Genomic_DNA"/>
</dbReference>
<organism evidence="8 9">
    <name type="scientific">Dialister hominis</name>
    <dbReference type="NCBI Taxonomy" id="2582419"/>
    <lineage>
        <taxon>Bacteria</taxon>
        <taxon>Bacillati</taxon>
        <taxon>Bacillota</taxon>
        <taxon>Negativicutes</taxon>
        <taxon>Veillonellales</taxon>
        <taxon>Veillonellaceae</taxon>
        <taxon>Dialister</taxon>
    </lineage>
</organism>
<dbReference type="InterPro" id="IPR036849">
    <property type="entry name" value="Enolase-like_C_sf"/>
</dbReference>
<dbReference type="InterPro" id="IPR010197">
    <property type="entry name" value="OSBS/NAAAR"/>
</dbReference>
<dbReference type="Pfam" id="PF02746">
    <property type="entry name" value="MR_MLE_N"/>
    <property type="match status" value="1"/>
</dbReference>
<dbReference type="Pfam" id="PF13378">
    <property type="entry name" value="MR_MLE_C"/>
    <property type="match status" value="1"/>
</dbReference>
<dbReference type="GeneID" id="92715678"/>
<evidence type="ECO:0000313" key="9">
    <source>
        <dbReference type="Proteomes" id="UP000320585"/>
    </source>
</evidence>
<dbReference type="NCBIfam" id="TIGR01928">
    <property type="entry name" value="menC_lowGC_arch"/>
    <property type="match status" value="1"/>
</dbReference>
<dbReference type="SFLD" id="SFLDS00001">
    <property type="entry name" value="Enolase"/>
    <property type="match status" value="1"/>
</dbReference>
<dbReference type="CDD" id="cd03317">
    <property type="entry name" value="NAAAR"/>
    <property type="match status" value="1"/>
</dbReference>
<comment type="cofactor">
    <cofactor evidence="1">
        <name>a divalent metal cation</name>
        <dbReference type="ChEBI" id="CHEBI:60240"/>
    </cofactor>
</comment>
<evidence type="ECO:0000256" key="3">
    <source>
        <dbReference type="ARBA" id="ARBA00022842"/>
    </source>
</evidence>
<dbReference type="SMART" id="SM00922">
    <property type="entry name" value="MR_MLE"/>
    <property type="match status" value="1"/>
</dbReference>
<dbReference type="OrthoDB" id="9774531at2"/>
<dbReference type="InterPro" id="IPR013341">
    <property type="entry name" value="Mandelate_racemase_N_dom"/>
</dbReference>